<feature type="region of interest" description="Disordered" evidence="2">
    <location>
        <begin position="350"/>
        <end position="403"/>
    </location>
</feature>
<dbReference type="OrthoDB" id="1756107at2"/>
<evidence type="ECO:0000256" key="2">
    <source>
        <dbReference type="SAM" id="MobiDB-lite"/>
    </source>
</evidence>
<sequence>MKKLIVGIPTSLILMMSSCTATLQEFQDRSNGDDTEEVSDNDDSTEEVVEDTEEESPEDDDSETDEDTSSNDNESEESNDEEDSIDEEEDETEDEETEDNDTVNEEQVIDEPLTLDDLPEEVIQEFVRLNERTESLENRLNNLERHLNEAEDEISRLYDSLGNRVSSSSDDEEETEVDEREDVEVFDTSDGRGSRSEPFDVGDTVAIEVFEYSNGFNRVFGTAEITIDNIVVGEEADEILQEESRFNEDAPDGYEWAVISMTFYLDSFEDEDMSIGVTDSISIVSENGSSVPNEYALPPRPLTYTEVYSGGEVSGNVAKLVPQDEPFLIYFDTFKAEDLFFLYDGENISSLDEQDSESEEEVDQDENEEENNETEEDNNEEDNEEEENSEEDNSDTEEDSEEE</sequence>
<feature type="compositionally biased region" description="Acidic residues" evidence="2">
    <location>
        <begin position="33"/>
        <end position="117"/>
    </location>
</feature>
<protein>
    <submittedName>
        <fullName evidence="4">Uncharacterized protein</fullName>
    </submittedName>
</protein>
<evidence type="ECO:0000313" key="5">
    <source>
        <dbReference type="Proteomes" id="UP000243605"/>
    </source>
</evidence>
<name>A0A662Z3X8_9STAP</name>
<keyword evidence="1" id="KW-0175">Coiled coil</keyword>
<dbReference type="PROSITE" id="PS51257">
    <property type="entry name" value="PROKAR_LIPOPROTEIN"/>
    <property type="match status" value="1"/>
</dbReference>
<feature type="region of interest" description="Disordered" evidence="2">
    <location>
        <begin position="25"/>
        <end position="117"/>
    </location>
</feature>
<feature type="compositionally biased region" description="Acidic residues" evidence="2">
    <location>
        <begin position="169"/>
        <end position="187"/>
    </location>
</feature>
<dbReference type="Proteomes" id="UP000243605">
    <property type="component" value="Unassembled WGS sequence"/>
</dbReference>
<reference evidence="4 5" key="1">
    <citation type="submission" date="2016-10" db="EMBL/GenBank/DDBJ databases">
        <authorList>
            <person name="Varghese N."/>
            <person name="Submissions S."/>
        </authorList>
    </citation>
    <scope>NUCLEOTIDE SEQUENCE [LARGE SCALE GENOMIC DNA]</scope>
    <source>
        <strain evidence="4 5">IBRC-M10081</strain>
    </source>
</reference>
<evidence type="ECO:0000256" key="1">
    <source>
        <dbReference type="SAM" id="Coils"/>
    </source>
</evidence>
<feature type="coiled-coil region" evidence="1">
    <location>
        <begin position="126"/>
        <end position="160"/>
    </location>
</feature>
<accession>A0A662Z3X8</accession>
<dbReference type="EMBL" id="FOIT01000001">
    <property type="protein sequence ID" value="SEV88294.1"/>
    <property type="molecule type" value="Genomic_DNA"/>
</dbReference>
<gene>
    <name evidence="4" type="ORF">SAMN05192557_0711</name>
</gene>
<dbReference type="RefSeq" id="WP_091473932.1">
    <property type="nucleotide sequence ID" value="NZ_FOIT01000001.1"/>
</dbReference>
<keyword evidence="5" id="KW-1185">Reference proteome</keyword>
<keyword evidence="3" id="KW-0732">Signal</keyword>
<feature type="signal peptide" evidence="3">
    <location>
        <begin position="1"/>
        <end position="21"/>
    </location>
</feature>
<feature type="region of interest" description="Disordered" evidence="2">
    <location>
        <begin position="161"/>
        <end position="197"/>
    </location>
</feature>
<dbReference type="AlphaFoldDB" id="A0A662Z3X8"/>
<evidence type="ECO:0000313" key="4">
    <source>
        <dbReference type="EMBL" id="SEV88294.1"/>
    </source>
</evidence>
<evidence type="ECO:0000256" key="3">
    <source>
        <dbReference type="SAM" id="SignalP"/>
    </source>
</evidence>
<feature type="chain" id="PRO_5039708674" evidence="3">
    <location>
        <begin position="22"/>
        <end position="403"/>
    </location>
</feature>
<organism evidence="4 5">
    <name type="scientific">Aliicoccus persicus</name>
    <dbReference type="NCBI Taxonomy" id="930138"/>
    <lineage>
        <taxon>Bacteria</taxon>
        <taxon>Bacillati</taxon>
        <taxon>Bacillota</taxon>
        <taxon>Bacilli</taxon>
        <taxon>Bacillales</taxon>
        <taxon>Staphylococcaceae</taxon>
        <taxon>Aliicoccus</taxon>
    </lineage>
</organism>
<proteinExistence type="predicted"/>
<feature type="compositionally biased region" description="Acidic residues" evidence="2">
    <location>
        <begin position="352"/>
        <end position="403"/>
    </location>
</feature>